<dbReference type="Proteomes" id="UP001596328">
    <property type="component" value="Unassembled WGS sequence"/>
</dbReference>
<evidence type="ECO:0000313" key="2">
    <source>
        <dbReference type="EMBL" id="MFC6726878.1"/>
    </source>
</evidence>
<sequence>MTIDIGVLGYRFAPTFFRLGAALRATRSAQKSGPKRSRARGPRPLDRDGSDGSDEVGTR</sequence>
<gene>
    <name evidence="2" type="ORF">ACFQE1_21375</name>
</gene>
<evidence type="ECO:0000313" key="3">
    <source>
        <dbReference type="Proteomes" id="UP001596328"/>
    </source>
</evidence>
<feature type="compositionally biased region" description="Basic and acidic residues" evidence="1">
    <location>
        <begin position="43"/>
        <end position="59"/>
    </location>
</feature>
<feature type="region of interest" description="Disordered" evidence="1">
    <location>
        <begin position="25"/>
        <end position="59"/>
    </location>
</feature>
<name>A0ABD5S5B0_9EURY</name>
<dbReference type="AlphaFoldDB" id="A0ABD5S5B0"/>
<organism evidence="2 3">
    <name type="scientific">Halobium palmae</name>
    <dbReference type="NCBI Taxonomy" id="1776492"/>
    <lineage>
        <taxon>Archaea</taxon>
        <taxon>Methanobacteriati</taxon>
        <taxon>Methanobacteriota</taxon>
        <taxon>Stenosarchaea group</taxon>
        <taxon>Halobacteria</taxon>
        <taxon>Halobacteriales</taxon>
        <taxon>Haloferacaceae</taxon>
        <taxon>Halobium</taxon>
    </lineage>
</organism>
<reference evidence="2 3" key="1">
    <citation type="journal article" date="2019" name="Int. J. Syst. Evol. Microbiol.">
        <title>The Global Catalogue of Microorganisms (GCM) 10K type strain sequencing project: providing services to taxonomists for standard genome sequencing and annotation.</title>
        <authorList>
            <consortium name="The Broad Institute Genomics Platform"/>
            <consortium name="The Broad Institute Genome Sequencing Center for Infectious Disease"/>
            <person name="Wu L."/>
            <person name="Ma J."/>
        </authorList>
    </citation>
    <scope>NUCLEOTIDE SEQUENCE [LARGE SCALE GENOMIC DNA]</scope>
    <source>
        <strain evidence="2 3">NBRC 111368</strain>
    </source>
</reference>
<accession>A0ABD5S5B0</accession>
<comment type="caution">
    <text evidence="2">The sequence shown here is derived from an EMBL/GenBank/DDBJ whole genome shotgun (WGS) entry which is preliminary data.</text>
</comment>
<proteinExistence type="predicted"/>
<evidence type="ECO:0000256" key="1">
    <source>
        <dbReference type="SAM" id="MobiDB-lite"/>
    </source>
</evidence>
<dbReference type="EMBL" id="JBHSWU010001473">
    <property type="protein sequence ID" value="MFC6726878.1"/>
    <property type="molecule type" value="Genomic_DNA"/>
</dbReference>
<keyword evidence="3" id="KW-1185">Reference proteome</keyword>
<protein>
    <submittedName>
        <fullName evidence="2">Uncharacterized protein</fullName>
    </submittedName>
</protein>